<gene>
    <name evidence="1" type="ORF">KQX54_014309</name>
</gene>
<keyword evidence="2" id="KW-1185">Reference proteome</keyword>
<sequence>MTPELVSALDRNQISNRQAMHIISVVFLSLGLDINDYNQKKKVERLLIAVTGVNTNQLLAAPLVYEATGINEAEVVFEVFEVLNEWNIVDSIGNPV</sequence>
<dbReference type="AlphaFoldDB" id="A0AAV7ISM0"/>
<proteinExistence type="predicted"/>
<evidence type="ECO:0000313" key="1">
    <source>
        <dbReference type="EMBL" id="KAH0567814.1"/>
    </source>
</evidence>
<comment type="caution">
    <text evidence="1">The sequence shown here is derived from an EMBL/GenBank/DDBJ whole genome shotgun (WGS) entry which is preliminary data.</text>
</comment>
<protein>
    <submittedName>
        <fullName evidence="1">Uncharacterized protein</fullName>
    </submittedName>
</protein>
<dbReference type="EMBL" id="JAHXZJ010000001">
    <property type="protein sequence ID" value="KAH0567814.1"/>
    <property type="molecule type" value="Genomic_DNA"/>
</dbReference>
<name>A0AAV7ISM0_COTGL</name>
<evidence type="ECO:0000313" key="2">
    <source>
        <dbReference type="Proteomes" id="UP000826195"/>
    </source>
</evidence>
<reference evidence="1 2" key="1">
    <citation type="journal article" date="2021" name="J. Hered.">
        <title>A chromosome-level genome assembly of the parasitoid wasp, Cotesia glomerata (Hymenoptera: Braconidae).</title>
        <authorList>
            <person name="Pinto B.J."/>
            <person name="Weis J.J."/>
            <person name="Gamble T."/>
            <person name="Ode P.J."/>
            <person name="Paul R."/>
            <person name="Zaspel J.M."/>
        </authorList>
    </citation>
    <scope>NUCLEOTIDE SEQUENCE [LARGE SCALE GENOMIC DNA]</scope>
    <source>
        <strain evidence="1">CgM1</strain>
    </source>
</reference>
<accession>A0AAV7ISM0</accession>
<organism evidence="1 2">
    <name type="scientific">Cotesia glomerata</name>
    <name type="common">Lepidopteran parasitic wasp</name>
    <name type="synonym">Apanteles glomeratus</name>
    <dbReference type="NCBI Taxonomy" id="32391"/>
    <lineage>
        <taxon>Eukaryota</taxon>
        <taxon>Metazoa</taxon>
        <taxon>Ecdysozoa</taxon>
        <taxon>Arthropoda</taxon>
        <taxon>Hexapoda</taxon>
        <taxon>Insecta</taxon>
        <taxon>Pterygota</taxon>
        <taxon>Neoptera</taxon>
        <taxon>Endopterygota</taxon>
        <taxon>Hymenoptera</taxon>
        <taxon>Apocrita</taxon>
        <taxon>Ichneumonoidea</taxon>
        <taxon>Braconidae</taxon>
        <taxon>Microgastrinae</taxon>
        <taxon>Cotesia</taxon>
    </lineage>
</organism>
<dbReference type="Proteomes" id="UP000826195">
    <property type="component" value="Unassembled WGS sequence"/>
</dbReference>